<dbReference type="PROSITE" id="PS51819">
    <property type="entry name" value="VOC"/>
    <property type="match status" value="1"/>
</dbReference>
<dbReference type="AlphaFoldDB" id="A0A517PMA2"/>
<dbReference type="Gene3D" id="3.10.180.10">
    <property type="entry name" value="2,3-Dihydroxybiphenyl 1,2-Dioxygenase, domain 1"/>
    <property type="match status" value="1"/>
</dbReference>
<dbReference type="OrthoDB" id="9812656at2"/>
<proteinExistence type="predicted"/>
<keyword evidence="2" id="KW-1185">Reference proteome</keyword>
<gene>
    <name evidence="1" type="ORF">HG66A1_22740</name>
</gene>
<name>A0A517PMA2_9PLAN</name>
<dbReference type="EMBL" id="CP036266">
    <property type="protein sequence ID" value="QDT20488.1"/>
    <property type="molecule type" value="Genomic_DNA"/>
</dbReference>
<accession>A0A517PMA2</accession>
<dbReference type="SUPFAM" id="SSF54593">
    <property type="entry name" value="Glyoxalase/Bleomycin resistance protein/Dihydroxybiphenyl dioxygenase"/>
    <property type="match status" value="1"/>
</dbReference>
<dbReference type="Proteomes" id="UP000320421">
    <property type="component" value="Chromosome"/>
</dbReference>
<protein>
    <submittedName>
        <fullName evidence="1">Glyoxalase-like domain protein</fullName>
    </submittedName>
</protein>
<accession>A0A5A8AUV3</accession>
<sequence>MSAKLNLLVLRCQDLSASKKFYEQLGFQFHKEQHRTGPVHYAAQLEEMVFELYPLKPGAAVDQTRLGFRLSIEGDLKERLDRAGIEICDFTHHPKYSVYVVQDPDGRKVVLS</sequence>
<dbReference type="CDD" id="cd06587">
    <property type="entry name" value="VOC"/>
    <property type="match status" value="1"/>
</dbReference>
<reference evidence="1 2" key="1">
    <citation type="submission" date="2019-02" db="EMBL/GenBank/DDBJ databases">
        <title>Deep-cultivation of Planctomycetes and their phenomic and genomic characterization uncovers novel biology.</title>
        <authorList>
            <person name="Wiegand S."/>
            <person name="Jogler M."/>
            <person name="Boedeker C."/>
            <person name="Pinto D."/>
            <person name="Vollmers J."/>
            <person name="Rivas-Marin E."/>
            <person name="Kohn T."/>
            <person name="Peeters S.H."/>
            <person name="Heuer A."/>
            <person name="Rast P."/>
            <person name="Oberbeckmann S."/>
            <person name="Bunk B."/>
            <person name="Jeske O."/>
            <person name="Meyerdierks A."/>
            <person name="Storesund J.E."/>
            <person name="Kallscheuer N."/>
            <person name="Luecker S."/>
            <person name="Lage O.M."/>
            <person name="Pohl T."/>
            <person name="Merkel B.J."/>
            <person name="Hornburger P."/>
            <person name="Mueller R.-W."/>
            <person name="Bruemmer F."/>
            <person name="Labrenz M."/>
            <person name="Spormann A.M."/>
            <person name="Op den Camp H."/>
            <person name="Overmann J."/>
            <person name="Amann R."/>
            <person name="Jetten M.S.M."/>
            <person name="Mascher T."/>
            <person name="Medema M.H."/>
            <person name="Devos D.P."/>
            <person name="Kaster A.-K."/>
            <person name="Ovreas L."/>
            <person name="Rohde M."/>
            <person name="Galperin M.Y."/>
            <person name="Jogler C."/>
        </authorList>
    </citation>
    <scope>NUCLEOTIDE SEQUENCE [LARGE SCALE GENOMIC DNA]</scope>
    <source>
        <strain evidence="1 2">HG66A1</strain>
    </source>
</reference>
<dbReference type="Pfam" id="PF00903">
    <property type="entry name" value="Glyoxalase"/>
    <property type="match status" value="1"/>
</dbReference>
<dbReference type="RefSeq" id="WP_145183363.1">
    <property type="nucleotide sequence ID" value="NZ_CP036266.1"/>
</dbReference>
<dbReference type="InterPro" id="IPR029068">
    <property type="entry name" value="Glyas_Bleomycin-R_OHBP_Dase"/>
</dbReference>
<dbReference type="InterPro" id="IPR004360">
    <property type="entry name" value="Glyas_Fos-R_dOase_dom"/>
</dbReference>
<evidence type="ECO:0000313" key="2">
    <source>
        <dbReference type="Proteomes" id="UP000320421"/>
    </source>
</evidence>
<dbReference type="InterPro" id="IPR037523">
    <property type="entry name" value="VOC_core"/>
</dbReference>
<evidence type="ECO:0000313" key="1">
    <source>
        <dbReference type="EMBL" id="QDT20488.1"/>
    </source>
</evidence>
<organism evidence="1 2">
    <name type="scientific">Gimesia chilikensis</name>
    <dbReference type="NCBI Taxonomy" id="2605989"/>
    <lineage>
        <taxon>Bacteria</taxon>
        <taxon>Pseudomonadati</taxon>
        <taxon>Planctomycetota</taxon>
        <taxon>Planctomycetia</taxon>
        <taxon>Planctomycetales</taxon>
        <taxon>Planctomycetaceae</taxon>
        <taxon>Gimesia</taxon>
    </lineage>
</organism>